<dbReference type="AlphaFoldDB" id="A0A1Y3B748"/>
<comment type="caution">
    <text evidence="1">The sequence shown here is derived from an EMBL/GenBank/DDBJ whole genome shotgun (WGS) entry which is preliminary data.</text>
</comment>
<reference evidence="1 2" key="1">
    <citation type="submission" date="2017-03" db="EMBL/GenBank/DDBJ databases">
        <title>Genome Survey of Euroglyphus maynei.</title>
        <authorList>
            <person name="Arlian L.G."/>
            <person name="Morgan M.S."/>
            <person name="Rider S.D."/>
        </authorList>
    </citation>
    <scope>NUCLEOTIDE SEQUENCE [LARGE SCALE GENOMIC DNA]</scope>
    <source>
        <strain evidence="1">Arlian Lab</strain>
        <tissue evidence="1">Whole body</tissue>
    </source>
</reference>
<protein>
    <submittedName>
        <fullName evidence="1">Uncharacterized protein</fullName>
    </submittedName>
</protein>
<sequence length="66" mass="8092">MYVFFPPPILIIHYGNFSNIEQQQQQKRFQWKNSQRKFKKKILKFQTPLRTTPSSHESLKFNNHQN</sequence>
<dbReference type="Proteomes" id="UP000194236">
    <property type="component" value="Unassembled WGS sequence"/>
</dbReference>
<name>A0A1Y3B748_EURMA</name>
<evidence type="ECO:0000313" key="1">
    <source>
        <dbReference type="EMBL" id="OTF75713.1"/>
    </source>
</evidence>
<evidence type="ECO:0000313" key="2">
    <source>
        <dbReference type="Proteomes" id="UP000194236"/>
    </source>
</evidence>
<keyword evidence="2" id="KW-1185">Reference proteome</keyword>
<dbReference type="EMBL" id="MUJZ01040689">
    <property type="protein sequence ID" value="OTF75713.1"/>
    <property type="molecule type" value="Genomic_DNA"/>
</dbReference>
<proteinExistence type="predicted"/>
<organism evidence="1 2">
    <name type="scientific">Euroglyphus maynei</name>
    <name type="common">Mayne's house dust mite</name>
    <dbReference type="NCBI Taxonomy" id="6958"/>
    <lineage>
        <taxon>Eukaryota</taxon>
        <taxon>Metazoa</taxon>
        <taxon>Ecdysozoa</taxon>
        <taxon>Arthropoda</taxon>
        <taxon>Chelicerata</taxon>
        <taxon>Arachnida</taxon>
        <taxon>Acari</taxon>
        <taxon>Acariformes</taxon>
        <taxon>Sarcoptiformes</taxon>
        <taxon>Astigmata</taxon>
        <taxon>Psoroptidia</taxon>
        <taxon>Analgoidea</taxon>
        <taxon>Pyroglyphidae</taxon>
        <taxon>Pyroglyphinae</taxon>
        <taxon>Euroglyphus</taxon>
    </lineage>
</organism>
<gene>
    <name evidence="1" type="ORF">BLA29_012496</name>
</gene>
<accession>A0A1Y3B748</accession>